<dbReference type="eggNOG" id="COG0514">
    <property type="taxonomic scope" value="Bacteria"/>
</dbReference>
<evidence type="ECO:0000256" key="3">
    <source>
        <dbReference type="ARBA" id="ARBA00022806"/>
    </source>
</evidence>
<evidence type="ECO:0000313" key="9">
    <source>
        <dbReference type="Proteomes" id="UP000030408"/>
    </source>
</evidence>
<accession>A0A0A3HSB3</accession>
<keyword evidence="1" id="KW-0547">Nucleotide-binding</keyword>
<dbReference type="InterPro" id="IPR004589">
    <property type="entry name" value="DNA_helicase_ATP-dep_RecQ"/>
</dbReference>
<dbReference type="InterPro" id="IPR014001">
    <property type="entry name" value="Helicase_ATP-bd"/>
</dbReference>
<keyword evidence="5" id="KW-0238">DNA-binding</keyword>
<dbReference type="SMART" id="SM00487">
    <property type="entry name" value="DEXDc"/>
    <property type="match status" value="1"/>
</dbReference>
<dbReference type="GO" id="GO:0043590">
    <property type="term" value="C:bacterial nucleoid"/>
    <property type="evidence" value="ECO:0007669"/>
    <property type="project" value="TreeGrafter"/>
</dbReference>
<dbReference type="GO" id="GO:0003677">
    <property type="term" value="F:DNA binding"/>
    <property type="evidence" value="ECO:0007669"/>
    <property type="project" value="UniProtKB-KW"/>
</dbReference>
<dbReference type="InterPro" id="IPR001650">
    <property type="entry name" value="Helicase_C-like"/>
</dbReference>
<proteinExistence type="predicted"/>
<dbReference type="InterPro" id="IPR002464">
    <property type="entry name" value="DNA/RNA_helicase_DEAH_CS"/>
</dbReference>
<dbReference type="Proteomes" id="UP000030408">
    <property type="component" value="Unassembled WGS sequence"/>
</dbReference>
<gene>
    <name evidence="8" type="ORF">CD33_19175</name>
</gene>
<organism evidence="8 9">
    <name type="scientific">Ureibacillus sinduriensis BLB-1 = JCM 15800</name>
    <dbReference type="NCBI Taxonomy" id="1384057"/>
    <lineage>
        <taxon>Bacteria</taxon>
        <taxon>Bacillati</taxon>
        <taxon>Bacillota</taxon>
        <taxon>Bacilli</taxon>
        <taxon>Bacillales</taxon>
        <taxon>Caryophanaceae</taxon>
        <taxon>Ureibacillus</taxon>
    </lineage>
</organism>
<keyword evidence="2" id="KW-0378">Hydrolase</keyword>
<dbReference type="STRING" id="1384057.CD33_19175"/>
<evidence type="ECO:0000256" key="5">
    <source>
        <dbReference type="ARBA" id="ARBA00023125"/>
    </source>
</evidence>
<dbReference type="NCBIfam" id="TIGR00614">
    <property type="entry name" value="recQ_fam"/>
    <property type="match status" value="1"/>
</dbReference>
<dbReference type="PROSITE" id="PS51194">
    <property type="entry name" value="HELICASE_CTER"/>
    <property type="match status" value="1"/>
</dbReference>
<evidence type="ECO:0000256" key="4">
    <source>
        <dbReference type="ARBA" id="ARBA00022840"/>
    </source>
</evidence>
<dbReference type="Gene3D" id="3.40.50.300">
    <property type="entry name" value="P-loop containing nucleotide triphosphate hydrolases"/>
    <property type="match status" value="2"/>
</dbReference>
<dbReference type="GO" id="GO:0043138">
    <property type="term" value="F:3'-5' DNA helicase activity"/>
    <property type="evidence" value="ECO:0007669"/>
    <property type="project" value="TreeGrafter"/>
</dbReference>
<dbReference type="GO" id="GO:0005524">
    <property type="term" value="F:ATP binding"/>
    <property type="evidence" value="ECO:0007669"/>
    <property type="project" value="UniProtKB-KW"/>
</dbReference>
<dbReference type="InterPro" id="IPR011545">
    <property type="entry name" value="DEAD/DEAH_box_helicase_dom"/>
</dbReference>
<dbReference type="GO" id="GO:0016787">
    <property type="term" value="F:hydrolase activity"/>
    <property type="evidence" value="ECO:0007669"/>
    <property type="project" value="UniProtKB-KW"/>
</dbReference>
<sequence>MQLESILNKYFGYSNFRPGQKEVIENVLQGQDVIALLPTGMGKSLCYQLPGYIFDKPVLIISPLLSLMQDQVDQMKQFKEKRVIALNSFLNPAQKRTTIHYLHNYRFIFISPEMLLQEHVQQKLNSMELSLIVVDEAHCISQWGFDFRPDYLRIGQVIGKVNRPPILALSATATTKVLRDIESYLNMDGPYKFIHSVDRPNIHLGKMLFQGREDKIDWIMDHVSKSAGPGIIYTQSRSKTESLSGRLLQAGISCAAYHGGMDPLDRQFIQQQFIDGSLEWIVATNAFGMGVHKQNVRQVIHESLPSNMANYMQEIGRAGRDGKDSLAILLYAEGDEEFAKFVGIDDYPVDAHVDSYLSYRSRNEQPSSMIQNGEISETAFRVLDYWMNQLQPAEVRQQLTSMKYEKMRAVEEVMELIDTNKCMREKLVHYFGQTLDNTPNDCCQCCGMDYGKIIHRRENDATYPHLLNWKDRIEILLLGNS</sequence>
<dbReference type="PROSITE" id="PS51192">
    <property type="entry name" value="HELICASE_ATP_BIND_1"/>
    <property type="match status" value="1"/>
</dbReference>
<dbReference type="Pfam" id="PF00270">
    <property type="entry name" value="DEAD"/>
    <property type="match status" value="1"/>
</dbReference>
<keyword evidence="4" id="KW-0067">ATP-binding</keyword>
<dbReference type="EMBL" id="JPVO01000055">
    <property type="protein sequence ID" value="KGR74115.1"/>
    <property type="molecule type" value="Genomic_DNA"/>
</dbReference>
<evidence type="ECO:0000256" key="2">
    <source>
        <dbReference type="ARBA" id="ARBA00022801"/>
    </source>
</evidence>
<evidence type="ECO:0000313" key="8">
    <source>
        <dbReference type="EMBL" id="KGR74115.1"/>
    </source>
</evidence>
<dbReference type="GO" id="GO:0006310">
    <property type="term" value="P:DNA recombination"/>
    <property type="evidence" value="ECO:0007669"/>
    <property type="project" value="InterPro"/>
</dbReference>
<name>A0A0A3HSB3_9BACL</name>
<dbReference type="SMART" id="SM00490">
    <property type="entry name" value="HELICc"/>
    <property type="match status" value="1"/>
</dbReference>
<dbReference type="SUPFAM" id="SSF52540">
    <property type="entry name" value="P-loop containing nucleoside triphosphate hydrolases"/>
    <property type="match status" value="1"/>
</dbReference>
<dbReference type="OrthoDB" id="9763310at2"/>
<reference evidence="8 9" key="1">
    <citation type="submission" date="2014-02" db="EMBL/GenBank/DDBJ databases">
        <title>Draft genome sequence of Lysinibacillus sinduriensis JCM 15800.</title>
        <authorList>
            <person name="Zhang F."/>
            <person name="Wang G."/>
            <person name="Zhang L."/>
        </authorList>
    </citation>
    <scope>NUCLEOTIDE SEQUENCE [LARGE SCALE GENOMIC DNA]</scope>
    <source>
        <strain evidence="8 9">JCM 15800</strain>
    </source>
</reference>
<keyword evidence="3 8" id="KW-0347">Helicase</keyword>
<dbReference type="CDD" id="cd17920">
    <property type="entry name" value="DEXHc_RecQ"/>
    <property type="match status" value="1"/>
</dbReference>
<dbReference type="AlphaFoldDB" id="A0A0A3HSB3"/>
<dbReference type="GO" id="GO:0030894">
    <property type="term" value="C:replisome"/>
    <property type="evidence" value="ECO:0007669"/>
    <property type="project" value="TreeGrafter"/>
</dbReference>
<evidence type="ECO:0000256" key="1">
    <source>
        <dbReference type="ARBA" id="ARBA00022741"/>
    </source>
</evidence>
<dbReference type="GO" id="GO:0005737">
    <property type="term" value="C:cytoplasm"/>
    <property type="evidence" value="ECO:0007669"/>
    <property type="project" value="TreeGrafter"/>
</dbReference>
<dbReference type="GO" id="GO:0006281">
    <property type="term" value="P:DNA repair"/>
    <property type="evidence" value="ECO:0007669"/>
    <property type="project" value="TreeGrafter"/>
</dbReference>
<dbReference type="PANTHER" id="PTHR13710">
    <property type="entry name" value="DNA HELICASE RECQ FAMILY MEMBER"/>
    <property type="match status" value="1"/>
</dbReference>
<dbReference type="Pfam" id="PF00271">
    <property type="entry name" value="Helicase_C"/>
    <property type="match status" value="1"/>
</dbReference>
<dbReference type="GO" id="GO:0009378">
    <property type="term" value="F:four-way junction helicase activity"/>
    <property type="evidence" value="ECO:0007669"/>
    <property type="project" value="TreeGrafter"/>
</dbReference>
<dbReference type="PROSITE" id="PS00690">
    <property type="entry name" value="DEAH_ATP_HELICASE"/>
    <property type="match status" value="1"/>
</dbReference>
<comment type="caution">
    <text evidence="8">The sequence shown here is derived from an EMBL/GenBank/DDBJ whole genome shotgun (WGS) entry which is preliminary data.</text>
</comment>
<evidence type="ECO:0000259" key="7">
    <source>
        <dbReference type="PROSITE" id="PS51194"/>
    </source>
</evidence>
<feature type="domain" description="Helicase C-terminal" evidence="7">
    <location>
        <begin position="215"/>
        <end position="370"/>
    </location>
</feature>
<dbReference type="InterPro" id="IPR027417">
    <property type="entry name" value="P-loop_NTPase"/>
</dbReference>
<dbReference type="RefSeq" id="WP_036203573.1">
    <property type="nucleotide sequence ID" value="NZ_AVCY01000001.1"/>
</dbReference>
<feature type="domain" description="Helicase ATP-binding" evidence="6">
    <location>
        <begin position="24"/>
        <end position="191"/>
    </location>
</feature>
<keyword evidence="9" id="KW-1185">Reference proteome</keyword>
<evidence type="ECO:0000259" key="6">
    <source>
        <dbReference type="PROSITE" id="PS51192"/>
    </source>
</evidence>
<protein>
    <submittedName>
        <fullName evidence="8">ATP-dependent DNA helicase</fullName>
    </submittedName>
</protein>
<dbReference type="PANTHER" id="PTHR13710:SF84">
    <property type="entry name" value="ATP-DEPENDENT DNA HELICASE RECS-RELATED"/>
    <property type="match status" value="1"/>
</dbReference>